<protein>
    <submittedName>
        <fullName evidence="1">Uncharacterized protein</fullName>
    </submittedName>
</protein>
<feature type="non-terminal residue" evidence="1">
    <location>
        <position position="1"/>
    </location>
</feature>
<sequence length="29" mass="3381">HNEVDRSLPRSNKCSFTIDLSQYLTSKQL</sequence>
<dbReference type="Proteomes" id="UP000663844">
    <property type="component" value="Unassembled WGS sequence"/>
</dbReference>
<evidence type="ECO:0000313" key="1">
    <source>
        <dbReference type="EMBL" id="CAF3952657.1"/>
    </source>
</evidence>
<organism evidence="1 2">
    <name type="scientific">Adineta steineri</name>
    <dbReference type="NCBI Taxonomy" id="433720"/>
    <lineage>
        <taxon>Eukaryota</taxon>
        <taxon>Metazoa</taxon>
        <taxon>Spiralia</taxon>
        <taxon>Gnathifera</taxon>
        <taxon>Rotifera</taxon>
        <taxon>Eurotatoria</taxon>
        <taxon>Bdelloidea</taxon>
        <taxon>Adinetida</taxon>
        <taxon>Adinetidae</taxon>
        <taxon>Adineta</taxon>
    </lineage>
</organism>
<evidence type="ECO:0000313" key="2">
    <source>
        <dbReference type="Proteomes" id="UP000663844"/>
    </source>
</evidence>
<comment type="caution">
    <text evidence="1">The sequence shown here is derived from an EMBL/GenBank/DDBJ whole genome shotgun (WGS) entry which is preliminary data.</text>
</comment>
<dbReference type="EMBL" id="CAJOAZ010002706">
    <property type="protein sequence ID" value="CAF3952657.1"/>
    <property type="molecule type" value="Genomic_DNA"/>
</dbReference>
<proteinExistence type="predicted"/>
<name>A0A819KPR5_9BILA</name>
<accession>A0A819KPR5</accession>
<reference evidence="1" key="1">
    <citation type="submission" date="2021-02" db="EMBL/GenBank/DDBJ databases">
        <authorList>
            <person name="Nowell W R."/>
        </authorList>
    </citation>
    <scope>NUCLEOTIDE SEQUENCE</scope>
</reference>
<dbReference type="AlphaFoldDB" id="A0A819KPR5"/>
<gene>
    <name evidence="1" type="ORF">OXD698_LOCUS26786</name>
</gene>